<keyword evidence="7" id="KW-1015">Disulfide bond</keyword>
<feature type="transmembrane region" description="Helical" evidence="9">
    <location>
        <begin position="184"/>
        <end position="204"/>
    </location>
</feature>
<dbReference type="Proteomes" id="UP000317891">
    <property type="component" value="Segment"/>
</dbReference>
<dbReference type="Proteomes" id="UP000320816">
    <property type="component" value="Segment"/>
</dbReference>
<evidence type="ECO:0000256" key="2">
    <source>
        <dbReference type="ARBA" id="ARBA00022692"/>
    </source>
</evidence>
<dbReference type="EMBL" id="MH320550">
    <property type="protein sequence ID" value="AYO88044.1"/>
    <property type="molecule type" value="Genomic_DNA"/>
</dbReference>
<evidence type="ECO:0000256" key="8">
    <source>
        <dbReference type="ARBA" id="ARBA00034668"/>
    </source>
</evidence>
<dbReference type="Proteomes" id="UP000315637">
    <property type="component" value="Segment"/>
</dbReference>
<dbReference type="Proteomes" id="UP000319755">
    <property type="component" value="Genome"/>
</dbReference>
<keyword evidence="3" id="KW-0946">Virion</keyword>
<comment type="function">
    <text evidence="8">Component of the entry fusion complex (EFC), which consists of 11 proteins. During cell infection, this complex mediates entry of the virion core into the host cytoplasm by a two-step mechanism consisting of lipid mixing of the viral and cellular membranes and subsequent pore formation.</text>
</comment>
<keyword evidence="5 9" id="KW-1133">Transmembrane helix</keyword>
<protein>
    <submittedName>
        <fullName evidence="10">MC069</fullName>
    </submittedName>
</protein>
<keyword evidence="6 9" id="KW-0472">Membrane</keyword>
<dbReference type="EMBL" id="KY040274">
    <property type="protein sequence ID" value="AQY16642.1"/>
    <property type="molecule type" value="Genomic_DNA"/>
</dbReference>
<reference evidence="11" key="2">
    <citation type="journal article" date="2018" name="Viruses">
        <title>New Insights into the Evolutionary and Genomic Landscape of Molluscum Contagiosum Virus (MCV) based on Nine MCV1 and Six MCV2 Complete Genome Sequences.</title>
        <authorList>
            <person name="Zorec T."/>
            <person name="Kutnjak D."/>
            <person name="Hosnjak L."/>
            <person name="Kusar B."/>
            <person name="Trcko K."/>
            <person name="Kocjan B."/>
            <person name="Li Y."/>
            <person name="Krizmaric M."/>
            <person name="Miljkovic J."/>
            <person name="Ravnikar M."/>
            <person name="Poljak M."/>
        </authorList>
    </citation>
    <scope>NUCLEOTIDE SEQUENCE [LARGE SCALE GENOMIC DNA]</scope>
    <source>
        <strain evidence="11">MCV2_MB98</strain>
        <strain evidence="12">MCV2_MC313</strain>
        <strain evidence="13">MCV2_MC316</strain>
        <strain evidence="14">MCV2_MC332</strain>
        <strain evidence="15">MCV2_MC515</strain>
    </source>
</reference>
<evidence type="ECO:0000313" key="11">
    <source>
        <dbReference type="EMBL" id="AYO87704.1"/>
    </source>
</evidence>
<proteinExistence type="predicted"/>
<organism evidence="10">
    <name type="scientific">Molluscum contagiosum virus subtype 2</name>
    <name type="common">MOCV</name>
    <name type="synonym">MCVII</name>
    <dbReference type="NCBI Taxonomy" id="10281"/>
    <lineage>
        <taxon>Viruses</taxon>
        <taxon>Varidnaviria</taxon>
        <taxon>Bamfordvirae</taxon>
        <taxon>Nucleocytoviricota</taxon>
        <taxon>Pokkesviricetes</taxon>
        <taxon>Chitovirales</taxon>
        <taxon>Poxviridae</taxon>
        <taxon>Chordopoxvirinae</taxon>
        <taxon>Molluscipoxvirus</taxon>
        <taxon>Molluscipoxvirus molluscum</taxon>
        <taxon>Molluscum contagiosum virus</taxon>
    </lineage>
</organism>
<evidence type="ECO:0000256" key="4">
    <source>
        <dbReference type="ARBA" id="ARBA00022921"/>
    </source>
</evidence>
<organismHost>
    <name type="scientific">Homo sapiens</name>
    <name type="common">Human</name>
    <dbReference type="NCBI Taxonomy" id="9606"/>
</organismHost>
<sequence>MGAAASVQTTVTTLNERISNKLEQTASASATANCDVSIGNIYFGRNHGCNVLVKNMCSANADAQLDAIVKAATEVYNELSEEQKAYAPSLLTAALNIQTNVSTVTKDFETYVKQACKADAVVNNTIKVQNLRVDECSAPSGMLMTFEFINTGTSVGNCAMKAVLDVLTKSSDRISGVQTAGTDIRWYVIVAAVVACVLLVLWYAKRMLFTSTQDKIKLILASKPDVHWTTFLDTFFSSAPTVL</sequence>
<evidence type="ECO:0000313" key="15">
    <source>
        <dbReference type="EMBL" id="AYO89092.1"/>
    </source>
</evidence>
<reference evidence="11" key="3">
    <citation type="submission" date="2018-05" db="EMBL/GenBank/DDBJ databases">
        <authorList>
            <person name="Zorec T.M."/>
            <person name="Hosnjak L."/>
            <person name="Kutnjak D."/>
            <person name="Kusar B."/>
            <person name="Trcko K."/>
            <person name="Kocjan B.J."/>
            <person name="Li Y."/>
            <person name="Krizmaric M."/>
            <person name="Miljkovic J."/>
            <person name="Ravnikar M."/>
            <person name="Poljak M."/>
        </authorList>
    </citation>
    <scope>NUCLEOTIDE SEQUENCE</scope>
    <source>
        <strain evidence="11">MCV2_MB98</strain>
        <strain evidence="12">MCV2_MC313</strain>
        <strain evidence="13">MCV2_MC316</strain>
        <strain evidence="14">MCV2_MC332</strain>
        <strain evidence="15">MCV2_MC515</strain>
    </source>
</reference>
<evidence type="ECO:0000313" key="14">
    <source>
        <dbReference type="EMBL" id="AYO88214.1"/>
    </source>
</evidence>
<reference evidence="10" key="1">
    <citation type="journal article" date="2017" name="J. Gen. Virol.">
        <title>Recombination events and variability among full-length genomes of co-circulating molluscum contagiosum virus subtypes 1 and 2.</title>
        <authorList>
            <person name="Lopez-Bueno A."/>
            <person name="Parras-Molto M."/>
            <person name="Lopez-Barrantes O."/>
            <person name="Belda S."/>
            <person name="Alejo A."/>
        </authorList>
    </citation>
    <scope>NUCLEOTIDE SEQUENCE</scope>
    <source>
        <strain evidence="10">Madrid 2016_1</strain>
    </source>
</reference>
<evidence type="ECO:0000313" key="10">
    <source>
        <dbReference type="EMBL" id="AQY16642.1"/>
    </source>
</evidence>
<evidence type="ECO:0000256" key="5">
    <source>
        <dbReference type="ARBA" id="ARBA00022989"/>
    </source>
</evidence>
<dbReference type="EMBL" id="MH320556">
    <property type="protein sequence ID" value="AYO89092.1"/>
    <property type="molecule type" value="Genomic_DNA"/>
</dbReference>
<comment type="subcellular location">
    <subcellularLocation>
        <location evidence="1">Virion membrane</location>
        <topology evidence="1">Single-pass membrane protein</topology>
    </subcellularLocation>
</comment>
<keyword evidence="2 9" id="KW-0812">Transmembrane</keyword>
<dbReference type="GO" id="GO:0019031">
    <property type="term" value="C:viral envelope"/>
    <property type="evidence" value="ECO:0007669"/>
    <property type="project" value="UniProtKB-KW"/>
</dbReference>
<evidence type="ECO:0000313" key="13">
    <source>
        <dbReference type="EMBL" id="AYO88044.1"/>
    </source>
</evidence>
<dbReference type="EMBL" id="MH320551">
    <property type="protein sequence ID" value="AYO88214.1"/>
    <property type="molecule type" value="Genomic_DNA"/>
</dbReference>
<evidence type="ECO:0000256" key="3">
    <source>
        <dbReference type="ARBA" id="ARBA00022879"/>
    </source>
</evidence>
<dbReference type="GO" id="GO:0055036">
    <property type="term" value="C:virion membrane"/>
    <property type="evidence" value="ECO:0007669"/>
    <property type="project" value="UniProtKB-SubCell"/>
</dbReference>
<dbReference type="Pfam" id="PF02442">
    <property type="entry name" value="L1R_F9L"/>
    <property type="match status" value="1"/>
</dbReference>
<keyword evidence="4" id="KW-0426">Late protein</keyword>
<evidence type="ECO:0000256" key="6">
    <source>
        <dbReference type="ARBA" id="ARBA00023136"/>
    </source>
</evidence>
<dbReference type="InterPro" id="IPR003472">
    <property type="entry name" value="Virion_mem_poxvirus_L1"/>
</dbReference>
<evidence type="ECO:0000256" key="1">
    <source>
        <dbReference type="ARBA" id="ARBA00004381"/>
    </source>
</evidence>
<keyword evidence="3" id="KW-0261">Viral envelope protein</keyword>
<dbReference type="EMBL" id="MH320549">
    <property type="protein sequence ID" value="AYO87874.1"/>
    <property type="molecule type" value="Genomic_DNA"/>
</dbReference>
<evidence type="ECO:0000313" key="12">
    <source>
        <dbReference type="EMBL" id="AYO87874.1"/>
    </source>
</evidence>
<dbReference type="Proteomes" id="UP000320664">
    <property type="component" value="Segment"/>
</dbReference>
<evidence type="ECO:0000256" key="7">
    <source>
        <dbReference type="ARBA" id="ARBA00023157"/>
    </source>
</evidence>
<dbReference type="Proteomes" id="UP000317568">
    <property type="component" value="Genome"/>
</dbReference>
<dbReference type="EMBL" id="MH320548">
    <property type="protein sequence ID" value="AYO87704.1"/>
    <property type="molecule type" value="Genomic_DNA"/>
</dbReference>
<gene>
    <name evidence="10" type="primary">MC069R</name>
</gene>
<name>A0A1S7DLQ6_MCV2</name>
<evidence type="ECO:0000256" key="9">
    <source>
        <dbReference type="SAM" id="Phobius"/>
    </source>
</evidence>
<accession>A0A1S7DLQ6</accession>